<dbReference type="InterPro" id="IPR016181">
    <property type="entry name" value="Acyl_CoA_acyltransferase"/>
</dbReference>
<dbReference type="GO" id="GO:0016746">
    <property type="term" value="F:acyltransferase activity"/>
    <property type="evidence" value="ECO:0007669"/>
    <property type="project" value="UniProtKB-KW"/>
</dbReference>
<accession>A0ABR6RDY8</accession>
<reference evidence="4 5" key="1">
    <citation type="submission" date="2020-08" db="EMBL/GenBank/DDBJ databases">
        <title>Functional genomics of gut bacteria from endangered species of beetles.</title>
        <authorList>
            <person name="Carlos-Shanley C."/>
        </authorList>
    </citation>
    <scope>NUCLEOTIDE SEQUENCE [LARGE SCALE GENOMIC DNA]</scope>
    <source>
        <strain evidence="4 5">S00124</strain>
    </source>
</reference>
<evidence type="ECO:0000256" key="1">
    <source>
        <dbReference type="ARBA" id="ARBA00022679"/>
    </source>
</evidence>
<dbReference type="PANTHER" id="PTHR43877:SF5">
    <property type="entry name" value="BLL8307 PROTEIN"/>
    <property type="match status" value="1"/>
</dbReference>
<dbReference type="InterPro" id="IPR000182">
    <property type="entry name" value="GNAT_dom"/>
</dbReference>
<sequence length="158" mass="17964">MMQLYFALDPATDPLVIRFLQEHLDDMRRVSPPESVHALDVEKLRQPDIRFWTTWMQQPDGPVLVGTCALKQLDASHAELKTMRVQGTYRGSDAAQRILAHALNEAKASGVERISLETGTEPFFTPARKFYARNGFEPCEPFGGYQHDPHSCFMTRTI</sequence>
<name>A0ABR6RDY8_9BURK</name>
<protein>
    <submittedName>
        <fullName evidence="4">Acetyltransferase</fullName>
        <ecNumber evidence="4">2.3.1.-</ecNumber>
    </submittedName>
</protein>
<dbReference type="Pfam" id="PF00583">
    <property type="entry name" value="Acetyltransf_1"/>
    <property type="match status" value="1"/>
</dbReference>
<dbReference type="PANTHER" id="PTHR43877">
    <property type="entry name" value="AMINOALKYLPHOSPHONATE N-ACETYLTRANSFERASE-RELATED-RELATED"/>
    <property type="match status" value="1"/>
</dbReference>
<comment type="caution">
    <text evidence="4">The sequence shown here is derived from an EMBL/GenBank/DDBJ whole genome shotgun (WGS) entry which is preliminary data.</text>
</comment>
<evidence type="ECO:0000313" key="4">
    <source>
        <dbReference type="EMBL" id="MBB6577369.1"/>
    </source>
</evidence>
<dbReference type="SUPFAM" id="SSF55729">
    <property type="entry name" value="Acyl-CoA N-acyltransferases (Nat)"/>
    <property type="match status" value="1"/>
</dbReference>
<evidence type="ECO:0000313" key="5">
    <source>
        <dbReference type="Proteomes" id="UP000562492"/>
    </source>
</evidence>
<dbReference type="EC" id="2.3.1.-" evidence="4"/>
<gene>
    <name evidence="4" type="ORF">HNP33_001424</name>
</gene>
<proteinExistence type="predicted"/>
<dbReference type="Gene3D" id="3.40.630.30">
    <property type="match status" value="1"/>
</dbReference>
<evidence type="ECO:0000256" key="2">
    <source>
        <dbReference type="ARBA" id="ARBA00023315"/>
    </source>
</evidence>
<dbReference type="InterPro" id="IPR050832">
    <property type="entry name" value="Bact_Acetyltransf"/>
</dbReference>
<dbReference type="EMBL" id="JACHKZ010000006">
    <property type="protein sequence ID" value="MBB6577369.1"/>
    <property type="molecule type" value="Genomic_DNA"/>
</dbReference>
<dbReference type="PROSITE" id="PS51186">
    <property type="entry name" value="GNAT"/>
    <property type="match status" value="1"/>
</dbReference>
<organism evidence="4 5">
    <name type="scientific">Comamonas odontotermitis</name>
    <dbReference type="NCBI Taxonomy" id="379895"/>
    <lineage>
        <taxon>Bacteria</taxon>
        <taxon>Pseudomonadati</taxon>
        <taxon>Pseudomonadota</taxon>
        <taxon>Betaproteobacteria</taxon>
        <taxon>Burkholderiales</taxon>
        <taxon>Comamonadaceae</taxon>
        <taxon>Comamonas</taxon>
    </lineage>
</organism>
<feature type="domain" description="N-acetyltransferase" evidence="3">
    <location>
        <begin position="15"/>
        <end position="158"/>
    </location>
</feature>
<evidence type="ECO:0000259" key="3">
    <source>
        <dbReference type="PROSITE" id="PS51186"/>
    </source>
</evidence>
<dbReference type="RefSeq" id="WP_184706555.1">
    <property type="nucleotide sequence ID" value="NZ_JACHKZ010000006.1"/>
</dbReference>
<dbReference type="Proteomes" id="UP000562492">
    <property type="component" value="Unassembled WGS sequence"/>
</dbReference>
<keyword evidence="2 4" id="KW-0012">Acyltransferase</keyword>
<keyword evidence="1 4" id="KW-0808">Transferase</keyword>
<keyword evidence="5" id="KW-1185">Reference proteome</keyword>